<evidence type="ECO:0000256" key="1">
    <source>
        <dbReference type="SAM" id="MobiDB-lite"/>
    </source>
</evidence>
<dbReference type="AlphaFoldDB" id="A0AAV4WKR7"/>
<evidence type="ECO:0000313" key="3">
    <source>
        <dbReference type="Proteomes" id="UP001054945"/>
    </source>
</evidence>
<keyword evidence="3" id="KW-1185">Reference proteome</keyword>
<proteinExistence type="predicted"/>
<gene>
    <name evidence="2" type="ORF">CEXT_133771</name>
</gene>
<dbReference type="EMBL" id="BPLR01016343">
    <property type="protein sequence ID" value="GIY83126.1"/>
    <property type="molecule type" value="Genomic_DNA"/>
</dbReference>
<organism evidence="2 3">
    <name type="scientific">Caerostris extrusa</name>
    <name type="common">Bark spider</name>
    <name type="synonym">Caerostris bankana</name>
    <dbReference type="NCBI Taxonomy" id="172846"/>
    <lineage>
        <taxon>Eukaryota</taxon>
        <taxon>Metazoa</taxon>
        <taxon>Ecdysozoa</taxon>
        <taxon>Arthropoda</taxon>
        <taxon>Chelicerata</taxon>
        <taxon>Arachnida</taxon>
        <taxon>Araneae</taxon>
        <taxon>Araneomorphae</taxon>
        <taxon>Entelegynae</taxon>
        <taxon>Araneoidea</taxon>
        <taxon>Araneidae</taxon>
        <taxon>Caerostris</taxon>
    </lineage>
</organism>
<evidence type="ECO:0000313" key="2">
    <source>
        <dbReference type="EMBL" id="GIY83126.1"/>
    </source>
</evidence>
<comment type="caution">
    <text evidence="2">The sequence shown here is derived from an EMBL/GenBank/DDBJ whole genome shotgun (WGS) entry which is preliminary data.</text>
</comment>
<dbReference type="Proteomes" id="UP001054945">
    <property type="component" value="Unassembled WGS sequence"/>
</dbReference>
<name>A0AAV4WKR7_CAEEX</name>
<protein>
    <submittedName>
        <fullName evidence="2">Uncharacterized protein</fullName>
    </submittedName>
</protein>
<sequence length="76" mass="8535">MKLRNSNLQLEGRKSGAERKQKKTKRPKKHELIAPQKDYSSLSTKSNPSGELTLNPPSMIFLPPPAAVYLPFLHPP</sequence>
<accession>A0AAV4WKR7</accession>
<feature type="compositionally biased region" description="Basic residues" evidence="1">
    <location>
        <begin position="20"/>
        <end position="29"/>
    </location>
</feature>
<reference evidence="2 3" key="1">
    <citation type="submission" date="2021-06" db="EMBL/GenBank/DDBJ databases">
        <title>Caerostris extrusa draft genome.</title>
        <authorList>
            <person name="Kono N."/>
            <person name="Arakawa K."/>
        </authorList>
    </citation>
    <scope>NUCLEOTIDE SEQUENCE [LARGE SCALE GENOMIC DNA]</scope>
</reference>
<feature type="region of interest" description="Disordered" evidence="1">
    <location>
        <begin position="1"/>
        <end position="55"/>
    </location>
</feature>
<feature type="compositionally biased region" description="Polar residues" evidence="1">
    <location>
        <begin position="38"/>
        <end position="55"/>
    </location>
</feature>